<evidence type="ECO:0000256" key="2">
    <source>
        <dbReference type="ARBA" id="ARBA00005895"/>
    </source>
</evidence>
<keyword evidence="8 10" id="KW-0472">Membrane</keyword>
<evidence type="ECO:0000256" key="3">
    <source>
        <dbReference type="ARBA" id="ARBA00022448"/>
    </source>
</evidence>
<dbReference type="InterPro" id="IPR019344">
    <property type="entry name" value="F1F0-ATPsyn_F_prd"/>
</dbReference>
<dbReference type="RefSeq" id="XP_022318190.1">
    <property type="nucleotide sequence ID" value="XM_022462482.1"/>
</dbReference>
<dbReference type="GO" id="GO:0045259">
    <property type="term" value="C:proton-transporting ATP synthase complex"/>
    <property type="evidence" value="ECO:0007669"/>
    <property type="project" value="UniProtKB-KW"/>
</dbReference>
<evidence type="ECO:0000256" key="9">
    <source>
        <dbReference type="ARBA" id="ARBA00023310"/>
    </source>
</evidence>
<feature type="transmembrane region" description="Helical" evidence="10">
    <location>
        <begin position="75"/>
        <end position="99"/>
    </location>
</feature>
<evidence type="ECO:0000256" key="1">
    <source>
        <dbReference type="ARBA" id="ARBA00004325"/>
    </source>
</evidence>
<keyword evidence="9" id="KW-0066">ATP synthesis</keyword>
<organism evidence="11 12">
    <name type="scientific">Crassostrea virginica</name>
    <name type="common">Eastern oyster</name>
    <dbReference type="NCBI Taxonomy" id="6565"/>
    <lineage>
        <taxon>Eukaryota</taxon>
        <taxon>Metazoa</taxon>
        <taxon>Spiralia</taxon>
        <taxon>Lophotrochozoa</taxon>
        <taxon>Mollusca</taxon>
        <taxon>Bivalvia</taxon>
        <taxon>Autobranchia</taxon>
        <taxon>Pteriomorphia</taxon>
        <taxon>Ostreida</taxon>
        <taxon>Ostreoidea</taxon>
        <taxon>Ostreidae</taxon>
        <taxon>Crassostrea</taxon>
    </lineage>
</organism>
<keyword evidence="7" id="KW-0496">Mitochondrion</keyword>
<keyword evidence="10" id="KW-0812">Transmembrane</keyword>
<dbReference type="KEGG" id="cvn:111119450"/>
<name>A0A8B8CLV0_CRAVI</name>
<evidence type="ECO:0000256" key="7">
    <source>
        <dbReference type="ARBA" id="ARBA00023128"/>
    </source>
</evidence>
<evidence type="ECO:0000256" key="8">
    <source>
        <dbReference type="ARBA" id="ARBA00023136"/>
    </source>
</evidence>
<evidence type="ECO:0000313" key="12">
    <source>
        <dbReference type="RefSeq" id="XP_022315346.1"/>
    </source>
</evidence>
<evidence type="ECO:0000256" key="10">
    <source>
        <dbReference type="SAM" id="Phobius"/>
    </source>
</evidence>
<comment type="similarity">
    <text evidence="2">Belongs to the ATPase F chain family.</text>
</comment>
<evidence type="ECO:0000256" key="4">
    <source>
        <dbReference type="ARBA" id="ARBA00022547"/>
    </source>
</evidence>
<dbReference type="GeneID" id="111119450"/>
<dbReference type="KEGG" id="cvn:111121285"/>
<evidence type="ECO:0000313" key="13">
    <source>
        <dbReference type="RefSeq" id="XP_022318190.1"/>
    </source>
</evidence>
<comment type="subcellular location">
    <subcellularLocation>
        <location evidence="1">Mitochondrion membrane</location>
    </subcellularLocation>
</comment>
<evidence type="ECO:0000256" key="6">
    <source>
        <dbReference type="ARBA" id="ARBA00023065"/>
    </source>
</evidence>
<dbReference type="RefSeq" id="XP_022315346.1">
    <property type="nucleotide sequence ID" value="XM_022459638.1"/>
</dbReference>
<evidence type="ECO:0000256" key="5">
    <source>
        <dbReference type="ARBA" id="ARBA00022781"/>
    </source>
</evidence>
<accession>A0A8B8CLV0</accession>
<proteinExistence type="inferred from homology"/>
<protein>
    <submittedName>
        <fullName evidence="12 13">ATP synthase subunit f, mitochondrial</fullName>
    </submittedName>
</protein>
<dbReference type="AlphaFoldDB" id="A0A8B8CLV0"/>
<dbReference type="Proteomes" id="UP000694844">
    <property type="component" value="Chromosome 2"/>
</dbReference>
<evidence type="ECO:0000313" key="11">
    <source>
        <dbReference type="Proteomes" id="UP000694844"/>
    </source>
</evidence>
<keyword evidence="4" id="KW-0138">CF(0)</keyword>
<sequence>MGNALNNVNLGRFPSEFNPKIHGAYQADRFYGTPDKPFSSLKINEVVPWLNRRDMSVTGIGRFFSRKLYTHQRKYYLSAGNRGIGIVHFALLFAFVGFVRSYQHDRHLDDGKYH</sequence>
<dbReference type="GO" id="GO:1902600">
    <property type="term" value="P:proton transmembrane transport"/>
    <property type="evidence" value="ECO:0007669"/>
    <property type="project" value="UniProtKB-KW"/>
</dbReference>
<keyword evidence="5" id="KW-0375">Hydrogen ion transport</keyword>
<keyword evidence="10" id="KW-1133">Transmembrane helix</keyword>
<keyword evidence="3" id="KW-0813">Transport</keyword>
<dbReference type="OrthoDB" id="8921675at2759"/>
<reference evidence="12 13" key="1">
    <citation type="submission" date="2025-04" db="UniProtKB">
        <authorList>
            <consortium name="RefSeq"/>
        </authorList>
    </citation>
    <scope>IDENTIFICATION</scope>
    <source>
        <tissue evidence="12 13">Whole sample</tissue>
    </source>
</reference>
<gene>
    <name evidence="12" type="primary">LOC111119450</name>
    <name evidence="13" type="synonym">LOC111121285</name>
</gene>
<dbReference type="GO" id="GO:0006754">
    <property type="term" value="P:ATP biosynthetic process"/>
    <property type="evidence" value="ECO:0007669"/>
    <property type="project" value="UniProtKB-KW"/>
</dbReference>
<dbReference type="GO" id="GO:0031966">
    <property type="term" value="C:mitochondrial membrane"/>
    <property type="evidence" value="ECO:0007669"/>
    <property type="project" value="UniProtKB-SubCell"/>
</dbReference>
<keyword evidence="11" id="KW-1185">Reference proteome</keyword>
<dbReference type="Pfam" id="PF10206">
    <property type="entry name" value="WRW"/>
    <property type="match status" value="1"/>
</dbReference>
<keyword evidence="6" id="KW-0406">Ion transport</keyword>